<feature type="transmembrane region" description="Helical" evidence="5">
    <location>
        <begin position="131"/>
        <end position="149"/>
    </location>
</feature>
<feature type="transmembrane region" description="Helical" evidence="5">
    <location>
        <begin position="296"/>
        <end position="314"/>
    </location>
</feature>
<comment type="subcellular location">
    <subcellularLocation>
        <location evidence="1">Membrane</location>
        <topology evidence="1">Multi-pass membrane protein</topology>
    </subcellularLocation>
</comment>
<evidence type="ECO:0000313" key="8">
    <source>
        <dbReference type="Proteomes" id="UP000177494"/>
    </source>
</evidence>
<evidence type="ECO:0000259" key="6">
    <source>
        <dbReference type="Pfam" id="PF04932"/>
    </source>
</evidence>
<dbReference type="AlphaFoldDB" id="A0A1F8H3I7"/>
<reference evidence="7 8" key="1">
    <citation type="journal article" date="2016" name="Nat. Commun.">
        <title>Thousands of microbial genomes shed light on interconnected biogeochemical processes in an aquifer system.</title>
        <authorList>
            <person name="Anantharaman K."/>
            <person name="Brown C.T."/>
            <person name="Hug L.A."/>
            <person name="Sharon I."/>
            <person name="Castelle C.J."/>
            <person name="Probst A.J."/>
            <person name="Thomas B.C."/>
            <person name="Singh A."/>
            <person name="Wilkins M.J."/>
            <person name="Karaoz U."/>
            <person name="Brodie E.L."/>
            <person name="Williams K.H."/>
            <person name="Hubbard S.S."/>
            <person name="Banfield J.F."/>
        </authorList>
    </citation>
    <scope>NUCLEOTIDE SEQUENCE [LARGE SCALE GENOMIC DNA]</scope>
</reference>
<dbReference type="STRING" id="1802706.A3I32_01825"/>
<evidence type="ECO:0000256" key="5">
    <source>
        <dbReference type="SAM" id="Phobius"/>
    </source>
</evidence>
<keyword evidence="2 5" id="KW-0812">Transmembrane</keyword>
<dbReference type="PANTHER" id="PTHR37422">
    <property type="entry name" value="TEICHURONIC ACID BIOSYNTHESIS PROTEIN TUAE"/>
    <property type="match status" value="1"/>
</dbReference>
<evidence type="ECO:0000256" key="3">
    <source>
        <dbReference type="ARBA" id="ARBA00022989"/>
    </source>
</evidence>
<evidence type="ECO:0000256" key="4">
    <source>
        <dbReference type="ARBA" id="ARBA00023136"/>
    </source>
</evidence>
<dbReference type="Pfam" id="PF04932">
    <property type="entry name" value="Wzy_C"/>
    <property type="match status" value="1"/>
</dbReference>
<keyword evidence="4 5" id="KW-0472">Membrane</keyword>
<gene>
    <name evidence="7" type="ORF">A3I32_01825</name>
</gene>
<feature type="transmembrane region" description="Helical" evidence="5">
    <location>
        <begin position="41"/>
        <end position="59"/>
    </location>
</feature>
<feature type="transmembrane region" description="Helical" evidence="5">
    <location>
        <begin position="237"/>
        <end position="257"/>
    </location>
</feature>
<comment type="caution">
    <text evidence="7">The sequence shown here is derived from an EMBL/GenBank/DDBJ whole genome shotgun (WGS) entry which is preliminary data.</text>
</comment>
<keyword evidence="3 5" id="KW-1133">Transmembrane helix</keyword>
<dbReference type="InterPro" id="IPR051533">
    <property type="entry name" value="WaaL-like"/>
</dbReference>
<feature type="transmembrane region" description="Helical" evidence="5">
    <location>
        <begin position="18"/>
        <end position="34"/>
    </location>
</feature>
<feature type="domain" description="O-antigen ligase-related" evidence="6">
    <location>
        <begin position="286"/>
        <end position="438"/>
    </location>
</feature>
<evidence type="ECO:0000256" key="2">
    <source>
        <dbReference type="ARBA" id="ARBA00022692"/>
    </source>
</evidence>
<evidence type="ECO:0000256" key="1">
    <source>
        <dbReference type="ARBA" id="ARBA00004141"/>
    </source>
</evidence>
<dbReference type="GO" id="GO:0016020">
    <property type="term" value="C:membrane"/>
    <property type="evidence" value="ECO:0007669"/>
    <property type="project" value="UniProtKB-SubCell"/>
</dbReference>
<feature type="transmembrane region" description="Helical" evidence="5">
    <location>
        <begin position="432"/>
        <end position="453"/>
    </location>
</feature>
<feature type="transmembrane region" description="Helical" evidence="5">
    <location>
        <begin position="102"/>
        <end position="125"/>
    </location>
</feature>
<feature type="transmembrane region" description="Helical" evidence="5">
    <location>
        <begin position="465"/>
        <end position="486"/>
    </location>
</feature>
<feature type="non-terminal residue" evidence="7">
    <location>
        <position position="1"/>
    </location>
</feature>
<feature type="transmembrane region" description="Helical" evidence="5">
    <location>
        <begin position="161"/>
        <end position="183"/>
    </location>
</feature>
<feature type="transmembrane region" description="Helical" evidence="5">
    <location>
        <begin position="326"/>
        <end position="344"/>
    </location>
</feature>
<feature type="transmembrane region" description="Helical" evidence="5">
    <location>
        <begin position="269"/>
        <end position="290"/>
    </location>
</feature>
<dbReference type="Proteomes" id="UP000177494">
    <property type="component" value="Unassembled WGS sequence"/>
</dbReference>
<proteinExistence type="predicted"/>
<dbReference type="InterPro" id="IPR007016">
    <property type="entry name" value="O-antigen_ligase-rel_domated"/>
</dbReference>
<accession>A0A1F8H3I7</accession>
<evidence type="ECO:0000313" key="7">
    <source>
        <dbReference type="EMBL" id="OGN31840.1"/>
    </source>
</evidence>
<sequence length="516" mass="58525">VIQLFTVFLVATGTIERWWIIPLAVLVSLYALFADLPSATLYFIRAVPIFVAIPLTSYFDNFNLWRIFSGLVFLRWFFDYRAELIDKLRSALARPKAIFKKYPLLVCFAGFILASILSLIGADLFIGLKRLIFILNLSLIAPVIFTLIRDQKLSLPLVFKNIIYAGVIVMAVGVIQLISAYLVDFWTFMEYWARMVQYGFYGFEWSGIAYTSNTWFAYLSDQLSLRVFSTLPDSHSFPVVLLFVLPALFAMAVYPVLQKLGSNLTLKRLYLTRGNLLMLLIPSAYLLLILSGTRGIWLASLAPLVIAPFALRFLKSHDNKNIFKYLISFWLLFFMLFTVAWPIFSSNQFQIAKSEGDELFKKRIRSILDLGETSNLGRILIWKETVRSIGQNPLFGVGIGNFPVILGQGQDTSRAGSSAHNLYLHIAAETGLLGLIFALGALLLVLWGGWVVFRDSSDYRAKLYGLAWFLYFLWILAYLMTDAVLFDERAFLMFVINASIIWALKKEVSTAAVPTS</sequence>
<name>A0A1F8H3I7_9BACT</name>
<organism evidence="7 8">
    <name type="scientific">Candidatus Yanofskybacteria bacterium RIFCSPLOWO2_02_FULL_45_10</name>
    <dbReference type="NCBI Taxonomy" id="1802706"/>
    <lineage>
        <taxon>Bacteria</taxon>
        <taxon>Candidatus Yanofskyibacteriota</taxon>
    </lineage>
</organism>
<dbReference type="PANTHER" id="PTHR37422:SF13">
    <property type="entry name" value="LIPOPOLYSACCHARIDE BIOSYNTHESIS PROTEIN PA4999-RELATED"/>
    <property type="match status" value="1"/>
</dbReference>
<dbReference type="EMBL" id="MGKU01000031">
    <property type="protein sequence ID" value="OGN31840.1"/>
    <property type="molecule type" value="Genomic_DNA"/>
</dbReference>
<protein>
    <recommendedName>
        <fullName evidence="6">O-antigen ligase-related domain-containing protein</fullName>
    </recommendedName>
</protein>